<keyword evidence="6" id="KW-0418">Kinase</keyword>
<dbReference type="InterPro" id="IPR057573">
    <property type="entry name" value="NOL9_N"/>
</dbReference>
<evidence type="ECO:0000256" key="1">
    <source>
        <dbReference type="ARBA" id="ARBA00004604"/>
    </source>
</evidence>
<dbReference type="GO" id="GO:0005730">
    <property type="term" value="C:nucleolus"/>
    <property type="evidence" value="ECO:0007669"/>
    <property type="project" value="UniProtKB-SubCell"/>
</dbReference>
<dbReference type="Pfam" id="PF16575">
    <property type="entry name" value="CLP1_P"/>
    <property type="match status" value="1"/>
</dbReference>
<proteinExistence type="inferred from homology"/>
<keyword evidence="5" id="KW-0547">Nucleotide-binding</keyword>
<evidence type="ECO:0000256" key="5">
    <source>
        <dbReference type="ARBA" id="ARBA00022741"/>
    </source>
</evidence>
<evidence type="ECO:0000256" key="2">
    <source>
        <dbReference type="ARBA" id="ARBA00011003"/>
    </source>
</evidence>
<keyword evidence="7" id="KW-0067">ATP-binding</keyword>
<comment type="similarity">
    <text evidence="2">Belongs to the Clp1 family. NOL9/GRC3 subfamily.</text>
</comment>
<organism evidence="13 14">
    <name type="scientific">Lates japonicus</name>
    <name type="common">Japanese lates</name>
    <dbReference type="NCBI Taxonomy" id="270547"/>
    <lineage>
        <taxon>Eukaryota</taxon>
        <taxon>Metazoa</taxon>
        <taxon>Chordata</taxon>
        <taxon>Craniata</taxon>
        <taxon>Vertebrata</taxon>
        <taxon>Euteleostomi</taxon>
        <taxon>Actinopterygii</taxon>
        <taxon>Neopterygii</taxon>
        <taxon>Teleostei</taxon>
        <taxon>Neoteleostei</taxon>
        <taxon>Acanthomorphata</taxon>
        <taxon>Carangaria</taxon>
        <taxon>Carangaria incertae sedis</taxon>
        <taxon>Centropomidae</taxon>
        <taxon>Lates</taxon>
    </lineage>
</organism>
<dbReference type="Pfam" id="PF24419">
    <property type="entry name" value="Cupin_NOL9"/>
    <property type="match status" value="1"/>
</dbReference>
<keyword evidence="4" id="KW-0808">Transferase</keyword>
<feature type="domain" description="NOL9 N-terminal" evidence="11">
    <location>
        <begin position="1"/>
        <end position="118"/>
    </location>
</feature>
<dbReference type="EMBL" id="BRZM01000009">
    <property type="protein sequence ID" value="GLD50427.1"/>
    <property type="molecule type" value="Genomic_DNA"/>
</dbReference>
<evidence type="ECO:0000256" key="9">
    <source>
        <dbReference type="ARBA" id="ARBA00071212"/>
    </source>
</evidence>
<name>A0AAD3M9P4_LATJO</name>
<dbReference type="InterPro" id="IPR027417">
    <property type="entry name" value="P-loop_NTPase"/>
</dbReference>
<evidence type="ECO:0000256" key="4">
    <source>
        <dbReference type="ARBA" id="ARBA00022679"/>
    </source>
</evidence>
<feature type="non-terminal residue" evidence="13">
    <location>
        <position position="474"/>
    </location>
</feature>
<sequence>MQKEQTLCFRGKCFLTCLYGRVEVMGFTIEEGQQSYPLFSPASHCPLTIRALESSDGTRDDKTEAASILQKYLSSASRKKLLKRITSNSSLILLEPMETPLTRFLSSFTELSELFSPPMSELISAVLDTPLNGLGMIPLVSTVEGLKTSKSYREALSTVVSACRGDMDGCAVILVCGTKNVGKSTFIRTLINTLLNHTTSVDYLEGDLGQTEFTPAGCLSLSTVREPLLGPPFTHQRTPEHMIYYAQSSCESDLDRYLESLKSLWRRRSQSRETPVIINTMGWVKGFGFQLLVDMIRFFPVSHVVQLCHSGTTQSYTHLIVQSEFQDVGRQGTAKHQRTNEHREQSLLAYLSQLQSPDPGPVRPLNSLTPYQVPHTAVALGVVHCEVVPSHMFYAANASLVGLCCLGEKITSRGGPVLLSQAPICPCVGFGVLRGIDMARGLYFLLTPVDPSILRKVNCLLLGAISLPSCVLTT</sequence>
<keyword evidence="14" id="KW-1185">Reference proteome</keyword>
<comment type="caution">
    <text evidence="13">The sequence shown here is derived from an EMBL/GenBank/DDBJ whole genome shotgun (WGS) entry which is preliminary data.</text>
</comment>
<evidence type="ECO:0000259" key="10">
    <source>
        <dbReference type="Pfam" id="PF16575"/>
    </source>
</evidence>
<dbReference type="InterPro" id="IPR057570">
    <property type="entry name" value="NOL9_C"/>
</dbReference>
<feature type="domain" description="Clp1 P-loop" evidence="10">
    <location>
        <begin position="177"/>
        <end position="347"/>
    </location>
</feature>
<feature type="domain" description="NOL9 C-terminal" evidence="12">
    <location>
        <begin position="367"/>
        <end position="468"/>
    </location>
</feature>
<evidence type="ECO:0000256" key="8">
    <source>
        <dbReference type="ARBA" id="ARBA00023242"/>
    </source>
</evidence>
<keyword evidence="3" id="KW-0698">rRNA processing</keyword>
<dbReference type="GO" id="GO:0005524">
    <property type="term" value="F:ATP binding"/>
    <property type="evidence" value="ECO:0007669"/>
    <property type="project" value="UniProtKB-KW"/>
</dbReference>
<dbReference type="InterPro" id="IPR032319">
    <property type="entry name" value="CLP1_P"/>
</dbReference>
<dbReference type="Proteomes" id="UP001279410">
    <property type="component" value="Unassembled WGS sequence"/>
</dbReference>
<gene>
    <name evidence="13" type="ORF">AKAME5_000367600</name>
</gene>
<accession>A0AAD3M9P4</accession>
<dbReference type="AlphaFoldDB" id="A0AAD3M9P4"/>
<dbReference type="SUPFAM" id="SSF52540">
    <property type="entry name" value="P-loop containing nucleoside triphosphate hydrolases"/>
    <property type="match status" value="1"/>
</dbReference>
<dbReference type="GO" id="GO:0051731">
    <property type="term" value="F:polynucleotide 5'-hydroxyl-kinase activity"/>
    <property type="evidence" value="ECO:0007669"/>
    <property type="project" value="InterPro"/>
</dbReference>
<dbReference type="PANTHER" id="PTHR12755">
    <property type="entry name" value="CLEAVAGE/POLYADENYLATION FACTOR IA SUBUNIT CLP1P"/>
    <property type="match status" value="1"/>
</dbReference>
<evidence type="ECO:0000313" key="13">
    <source>
        <dbReference type="EMBL" id="GLD50427.1"/>
    </source>
</evidence>
<evidence type="ECO:0000256" key="3">
    <source>
        <dbReference type="ARBA" id="ARBA00022552"/>
    </source>
</evidence>
<dbReference type="Gene3D" id="3.40.50.300">
    <property type="entry name" value="P-loop containing nucleotide triphosphate hydrolases"/>
    <property type="match status" value="1"/>
</dbReference>
<protein>
    <recommendedName>
        <fullName evidence="9">Polynucleotide 5'-hydroxyl-kinase NOL9</fullName>
    </recommendedName>
</protein>
<comment type="subcellular location">
    <subcellularLocation>
        <location evidence="1">Nucleus</location>
        <location evidence="1">Nucleolus</location>
    </subcellularLocation>
</comment>
<evidence type="ECO:0000259" key="11">
    <source>
        <dbReference type="Pfam" id="PF24419"/>
    </source>
</evidence>
<evidence type="ECO:0000256" key="6">
    <source>
        <dbReference type="ARBA" id="ARBA00022777"/>
    </source>
</evidence>
<evidence type="ECO:0000259" key="12">
    <source>
        <dbReference type="Pfam" id="PF25467"/>
    </source>
</evidence>
<evidence type="ECO:0000256" key="7">
    <source>
        <dbReference type="ARBA" id="ARBA00022840"/>
    </source>
</evidence>
<reference evidence="13" key="1">
    <citation type="submission" date="2022-08" db="EMBL/GenBank/DDBJ databases">
        <title>Genome sequencing of akame (Lates japonicus).</title>
        <authorList>
            <person name="Hashiguchi Y."/>
            <person name="Takahashi H."/>
        </authorList>
    </citation>
    <scope>NUCLEOTIDE SEQUENCE</scope>
    <source>
        <strain evidence="13">Kochi</strain>
    </source>
</reference>
<dbReference type="InterPro" id="IPR045116">
    <property type="entry name" value="Clp1/Grc3"/>
</dbReference>
<keyword evidence="8" id="KW-0539">Nucleus</keyword>
<dbReference type="GO" id="GO:0000448">
    <property type="term" value="P:cleavage in ITS2 between 5.8S rRNA and LSU-rRNA of tricistronic rRNA transcript (SSU-rRNA, 5.8S rRNA, LSU-rRNA)"/>
    <property type="evidence" value="ECO:0007669"/>
    <property type="project" value="TreeGrafter"/>
</dbReference>
<evidence type="ECO:0000313" key="14">
    <source>
        <dbReference type="Proteomes" id="UP001279410"/>
    </source>
</evidence>
<dbReference type="Pfam" id="PF25467">
    <property type="entry name" value="NOL9_C"/>
    <property type="match status" value="1"/>
</dbReference>
<dbReference type="PANTHER" id="PTHR12755:SF3">
    <property type="entry name" value="POLYNUCLEOTIDE 5'-HYDROXYL-KINASE NOL9"/>
    <property type="match status" value="1"/>
</dbReference>